<sequence>MTAEQRHGPVGARVLARLGRDHGSDEEDGDGNESGQGLVQLRRDGLVASVGRVAPDGLGWVHDHRDRDPERDDADGDGDIEQRRLEPAEVAVAAVEDKAKDPPADEEVEKYLVLPVYPPERPLLGRLALVVDVPDTAALLVLDGRRHLANLVVRDIRVAGVLVGGLGENDVVLLVRDRRLPVVDVGMVVLVGDVQDRIRVDIDILLGRAIVLARPGCGDRGAVGAHRRVVVCTKGLYDSTVTRLVGPALRLPLMTVLDTEPVFCLDVWGKRERGSKGTINAKGYIAAGIPAEGRTYYTAVAL</sequence>
<dbReference type="Proteomes" id="UP001265746">
    <property type="component" value="Unassembled WGS sequence"/>
</dbReference>
<dbReference type="EMBL" id="JAUJFL010000001">
    <property type="protein sequence ID" value="KAK2613319.1"/>
    <property type="molecule type" value="Genomic_DNA"/>
</dbReference>
<feature type="region of interest" description="Disordered" evidence="1">
    <location>
        <begin position="56"/>
        <end position="81"/>
    </location>
</feature>
<evidence type="ECO:0000256" key="1">
    <source>
        <dbReference type="SAM" id="MobiDB-lite"/>
    </source>
</evidence>
<feature type="compositionally biased region" description="Basic and acidic residues" evidence="1">
    <location>
        <begin position="61"/>
        <end position="70"/>
    </location>
</feature>
<feature type="region of interest" description="Disordered" evidence="1">
    <location>
        <begin position="1"/>
        <end position="40"/>
    </location>
</feature>
<evidence type="ECO:0000313" key="2">
    <source>
        <dbReference type="EMBL" id="KAK2613319.1"/>
    </source>
</evidence>
<proteinExistence type="predicted"/>
<comment type="caution">
    <text evidence="2">The sequence shown here is derived from an EMBL/GenBank/DDBJ whole genome shotgun (WGS) entry which is preliminary data.</text>
</comment>
<keyword evidence="3" id="KW-1185">Reference proteome</keyword>
<gene>
    <name evidence="2" type="ORF">N8I77_000240</name>
</gene>
<name>A0AAD9SP61_PHOAM</name>
<dbReference type="AlphaFoldDB" id="A0AAD9SP61"/>
<evidence type="ECO:0000313" key="3">
    <source>
        <dbReference type="Proteomes" id="UP001265746"/>
    </source>
</evidence>
<accession>A0AAD9SP61</accession>
<organism evidence="2 3">
    <name type="scientific">Phomopsis amygdali</name>
    <name type="common">Fusicoccum amygdali</name>
    <dbReference type="NCBI Taxonomy" id="1214568"/>
    <lineage>
        <taxon>Eukaryota</taxon>
        <taxon>Fungi</taxon>
        <taxon>Dikarya</taxon>
        <taxon>Ascomycota</taxon>
        <taxon>Pezizomycotina</taxon>
        <taxon>Sordariomycetes</taxon>
        <taxon>Sordariomycetidae</taxon>
        <taxon>Diaporthales</taxon>
        <taxon>Diaporthaceae</taxon>
        <taxon>Diaporthe</taxon>
    </lineage>
</organism>
<reference evidence="2" key="1">
    <citation type="submission" date="2023-06" db="EMBL/GenBank/DDBJ databases">
        <authorList>
            <person name="Noh H."/>
        </authorList>
    </citation>
    <scope>NUCLEOTIDE SEQUENCE</scope>
    <source>
        <strain evidence="2">DUCC20226</strain>
    </source>
</reference>
<protein>
    <submittedName>
        <fullName evidence="2">Uncharacterized protein</fullName>
    </submittedName>
</protein>